<dbReference type="OrthoDB" id="2649at2759"/>
<dbReference type="AlphaFoldDB" id="A0A8H7ZVW9"/>
<keyword evidence="4" id="KW-0547">Nucleotide-binding</keyword>
<keyword evidence="3" id="KW-0808">Transferase</keyword>
<dbReference type="GO" id="GO:0050684">
    <property type="term" value="P:regulation of mRNA processing"/>
    <property type="evidence" value="ECO:0007669"/>
    <property type="project" value="TreeGrafter"/>
</dbReference>
<evidence type="ECO:0000256" key="7">
    <source>
        <dbReference type="ARBA" id="ARBA00047899"/>
    </source>
</evidence>
<dbReference type="Proteomes" id="UP000673691">
    <property type="component" value="Unassembled WGS sequence"/>
</dbReference>
<keyword evidence="11" id="KW-1185">Reference proteome</keyword>
<keyword evidence="5" id="KW-0418">Kinase</keyword>
<dbReference type="GO" id="GO:0005737">
    <property type="term" value="C:cytoplasm"/>
    <property type="evidence" value="ECO:0007669"/>
    <property type="project" value="TreeGrafter"/>
</dbReference>
<dbReference type="EC" id="2.7.11.1" evidence="1"/>
<evidence type="ECO:0000256" key="1">
    <source>
        <dbReference type="ARBA" id="ARBA00012513"/>
    </source>
</evidence>
<evidence type="ECO:0000256" key="8">
    <source>
        <dbReference type="ARBA" id="ARBA00048679"/>
    </source>
</evidence>
<evidence type="ECO:0000256" key="2">
    <source>
        <dbReference type="ARBA" id="ARBA00022527"/>
    </source>
</evidence>
<feature type="region of interest" description="Disordered" evidence="9">
    <location>
        <begin position="103"/>
        <end position="157"/>
    </location>
</feature>
<feature type="compositionally biased region" description="Low complexity" evidence="9">
    <location>
        <begin position="130"/>
        <end position="149"/>
    </location>
</feature>
<accession>A0A8H7ZVW9</accession>
<name>A0A8H7ZVW9_9FUNG</name>
<comment type="catalytic activity">
    <reaction evidence="7">
        <text>L-threonyl-[protein] + ATP = O-phospho-L-threonyl-[protein] + ADP + H(+)</text>
        <dbReference type="Rhea" id="RHEA:46608"/>
        <dbReference type="Rhea" id="RHEA-COMP:11060"/>
        <dbReference type="Rhea" id="RHEA-COMP:11605"/>
        <dbReference type="ChEBI" id="CHEBI:15378"/>
        <dbReference type="ChEBI" id="CHEBI:30013"/>
        <dbReference type="ChEBI" id="CHEBI:30616"/>
        <dbReference type="ChEBI" id="CHEBI:61977"/>
        <dbReference type="ChEBI" id="CHEBI:456216"/>
        <dbReference type="EC" id="2.7.11.1"/>
    </reaction>
</comment>
<evidence type="ECO:0000313" key="10">
    <source>
        <dbReference type="EMBL" id="KAG5460466.1"/>
    </source>
</evidence>
<keyword evidence="2" id="KW-0723">Serine/threonine-protein kinase</keyword>
<evidence type="ECO:0000256" key="5">
    <source>
        <dbReference type="ARBA" id="ARBA00022777"/>
    </source>
</evidence>
<dbReference type="GO" id="GO:0005634">
    <property type="term" value="C:nucleus"/>
    <property type="evidence" value="ECO:0007669"/>
    <property type="project" value="TreeGrafter"/>
</dbReference>
<dbReference type="Gene3D" id="1.10.510.10">
    <property type="entry name" value="Transferase(Phosphotransferase) domain 1"/>
    <property type="match status" value="1"/>
</dbReference>
<dbReference type="PANTHER" id="PTHR47634">
    <property type="entry name" value="PROTEIN KINASE DOMAIN-CONTAINING PROTEIN-RELATED"/>
    <property type="match status" value="1"/>
</dbReference>
<dbReference type="EMBL" id="JAEFCI010005184">
    <property type="protein sequence ID" value="KAG5460466.1"/>
    <property type="molecule type" value="Genomic_DNA"/>
</dbReference>
<evidence type="ECO:0000313" key="11">
    <source>
        <dbReference type="Proteomes" id="UP000673691"/>
    </source>
</evidence>
<evidence type="ECO:0000256" key="4">
    <source>
        <dbReference type="ARBA" id="ARBA00022741"/>
    </source>
</evidence>
<comment type="caution">
    <text evidence="10">The sequence shown here is derived from an EMBL/GenBank/DDBJ whole genome shotgun (WGS) entry which is preliminary data.</text>
</comment>
<dbReference type="GO" id="GO:0004674">
    <property type="term" value="F:protein serine/threonine kinase activity"/>
    <property type="evidence" value="ECO:0007669"/>
    <property type="project" value="UniProtKB-KW"/>
</dbReference>
<comment type="catalytic activity">
    <reaction evidence="8">
        <text>L-seryl-[protein] + ATP = O-phospho-L-seryl-[protein] + ADP + H(+)</text>
        <dbReference type="Rhea" id="RHEA:17989"/>
        <dbReference type="Rhea" id="RHEA-COMP:9863"/>
        <dbReference type="Rhea" id="RHEA-COMP:11604"/>
        <dbReference type="ChEBI" id="CHEBI:15378"/>
        <dbReference type="ChEBI" id="CHEBI:29999"/>
        <dbReference type="ChEBI" id="CHEBI:30616"/>
        <dbReference type="ChEBI" id="CHEBI:83421"/>
        <dbReference type="ChEBI" id="CHEBI:456216"/>
        <dbReference type="EC" id="2.7.11.1"/>
    </reaction>
</comment>
<gene>
    <name evidence="10" type="ORF">BJ554DRAFT_7483</name>
</gene>
<dbReference type="GO" id="GO:0005524">
    <property type="term" value="F:ATP binding"/>
    <property type="evidence" value="ECO:0007669"/>
    <property type="project" value="UniProtKB-KW"/>
</dbReference>
<dbReference type="InterPro" id="IPR011009">
    <property type="entry name" value="Kinase-like_dom_sf"/>
</dbReference>
<protein>
    <recommendedName>
        <fullName evidence="1">non-specific serine/threonine protein kinase</fullName>
        <ecNumber evidence="1">2.7.11.1</ecNumber>
    </recommendedName>
</protein>
<dbReference type="SUPFAM" id="SSF56112">
    <property type="entry name" value="Protein kinase-like (PK-like)"/>
    <property type="match status" value="1"/>
</dbReference>
<evidence type="ECO:0000256" key="3">
    <source>
        <dbReference type="ARBA" id="ARBA00022679"/>
    </source>
</evidence>
<dbReference type="InterPro" id="IPR051334">
    <property type="entry name" value="SRPK"/>
</dbReference>
<evidence type="ECO:0000256" key="6">
    <source>
        <dbReference type="ARBA" id="ARBA00022840"/>
    </source>
</evidence>
<proteinExistence type="predicted"/>
<dbReference type="GO" id="GO:0000245">
    <property type="term" value="P:spliceosomal complex assembly"/>
    <property type="evidence" value="ECO:0007669"/>
    <property type="project" value="TreeGrafter"/>
</dbReference>
<organism evidence="10 11">
    <name type="scientific">Olpidium bornovanus</name>
    <dbReference type="NCBI Taxonomy" id="278681"/>
    <lineage>
        <taxon>Eukaryota</taxon>
        <taxon>Fungi</taxon>
        <taxon>Fungi incertae sedis</taxon>
        <taxon>Olpidiomycota</taxon>
        <taxon>Olpidiomycotina</taxon>
        <taxon>Olpidiomycetes</taxon>
        <taxon>Olpidiales</taxon>
        <taxon>Olpidiaceae</taxon>
        <taxon>Olpidium</taxon>
    </lineage>
</organism>
<sequence>MAQIVELLGKYPKKLALSGDFSSQIFNSRAPTCQPCLSRGTGELRNITKLRYWSLRDVLVQKYSFSKQDATEVASFLLPMLEYDPRKRATPQQMLAHAWIAKSEHPPPPLHSSPNGVVTAARERRKSRRTSLAPVSPSVAASASTTSTTHVQKSVAQ</sequence>
<keyword evidence="6" id="KW-0067">ATP-binding</keyword>
<evidence type="ECO:0000256" key="9">
    <source>
        <dbReference type="SAM" id="MobiDB-lite"/>
    </source>
</evidence>
<reference evidence="10 11" key="1">
    <citation type="journal article" name="Sci. Rep.">
        <title>Genome-scale phylogenetic analyses confirm Olpidium as the closest living zoosporic fungus to the non-flagellated, terrestrial fungi.</title>
        <authorList>
            <person name="Chang Y."/>
            <person name="Rochon D."/>
            <person name="Sekimoto S."/>
            <person name="Wang Y."/>
            <person name="Chovatia M."/>
            <person name="Sandor L."/>
            <person name="Salamov A."/>
            <person name="Grigoriev I.V."/>
            <person name="Stajich J.E."/>
            <person name="Spatafora J.W."/>
        </authorList>
    </citation>
    <scope>NUCLEOTIDE SEQUENCE [LARGE SCALE GENOMIC DNA]</scope>
    <source>
        <strain evidence="10">S191</strain>
    </source>
</reference>
<dbReference type="PANTHER" id="PTHR47634:SF9">
    <property type="entry name" value="PROTEIN KINASE DOMAIN-CONTAINING PROTEIN-RELATED"/>
    <property type="match status" value="1"/>
</dbReference>